<keyword evidence="2" id="KW-1185">Reference proteome</keyword>
<dbReference type="Proteomes" id="UP001162992">
    <property type="component" value="Chromosome 4"/>
</dbReference>
<accession>A0ACC2DYR1</accession>
<reference evidence="2" key="1">
    <citation type="journal article" date="2024" name="Proc. Natl. Acad. Sci. U.S.A.">
        <title>Extraordinary preservation of gene collinearity over three hundred million years revealed in homosporous lycophytes.</title>
        <authorList>
            <person name="Li C."/>
            <person name="Wickell D."/>
            <person name="Kuo L.Y."/>
            <person name="Chen X."/>
            <person name="Nie B."/>
            <person name="Liao X."/>
            <person name="Peng D."/>
            <person name="Ji J."/>
            <person name="Jenkins J."/>
            <person name="Williams M."/>
            <person name="Shu S."/>
            <person name="Plott C."/>
            <person name="Barry K."/>
            <person name="Rajasekar S."/>
            <person name="Grimwood J."/>
            <person name="Han X."/>
            <person name="Sun S."/>
            <person name="Hou Z."/>
            <person name="He W."/>
            <person name="Dai G."/>
            <person name="Sun C."/>
            <person name="Schmutz J."/>
            <person name="Leebens-Mack J.H."/>
            <person name="Li F.W."/>
            <person name="Wang L."/>
        </authorList>
    </citation>
    <scope>NUCLEOTIDE SEQUENCE [LARGE SCALE GENOMIC DNA]</scope>
    <source>
        <strain evidence="2">cv. PW_Plant_1</strain>
    </source>
</reference>
<proteinExistence type="predicted"/>
<evidence type="ECO:0000313" key="2">
    <source>
        <dbReference type="Proteomes" id="UP001162992"/>
    </source>
</evidence>
<protein>
    <submittedName>
        <fullName evidence="1">Uncharacterized protein</fullName>
    </submittedName>
</protein>
<name>A0ACC2DYR1_DIPCM</name>
<dbReference type="EMBL" id="CM055095">
    <property type="protein sequence ID" value="KAJ7559298.1"/>
    <property type="molecule type" value="Genomic_DNA"/>
</dbReference>
<gene>
    <name evidence="1" type="ORF">O6H91_04G078400</name>
</gene>
<sequence>MIFLKRVLHTLCFLRAVGVDLVVVSVGEDRKVSLWLGQPLGTVPSNEEAPHIVEVRDLPEVYILIKLLEVLIILFLMRQISAQIFFLWFSD</sequence>
<comment type="caution">
    <text evidence="1">The sequence shown here is derived from an EMBL/GenBank/DDBJ whole genome shotgun (WGS) entry which is preliminary data.</text>
</comment>
<organism evidence="1 2">
    <name type="scientific">Diphasiastrum complanatum</name>
    <name type="common">Issler's clubmoss</name>
    <name type="synonym">Lycopodium complanatum</name>
    <dbReference type="NCBI Taxonomy" id="34168"/>
    <lineage>
        <taxon>Eukaryota</taxon>
        <taxon>Viridiplantae</taxon>
        <taxon>Streptophyta</taxon>
        <taxon>Embryophyta</taxon>
        <taxon>Tracheophyta</taxon>
        <taxon>Lycopodiopsida</taxon>
        <taxon>Lycopodiales</taxon>
        <taxon>Lycopodiaceae</taxon>
        <taxon>Lycopodioideae</taxon>
        <taxon>Diphasiastrum</taxon>
    </lineage>
</organism>
<evidence type="ECO:0000313" key="1">
    <source>
        <dbReference type="EMBL" id="KAJ7559298.1"/>
    </source>
</evidence>